<dbReference type="EMBL" id="SPHZ02000001">
    <property type="protein sequence ID" value="KAF0931090.1"/>
    <property type="molecule type" value="Genomic_DNA"/>
</dbReference>
<name>A0A6G1F2H4_9ORYZ</name>
<feature type="region of interest" description="Disordered" evidence="2">
    <location>
        <begin position="264"/>
        <end position="349"/>
    </location>
</feature>
<dbReference type="GO" id="GO:0008356">
    <property type="term" value="P:asymmetric cell division"/>
    <property type="evidence" value="ECO:0007669"/>
    <property type="project" value="InterPro"/>
</dbReference>
<dbReference type="OrthoDB" id="1916242at2759"/>
<keyword evidence="4" id="KW-1185">Reference proteome</keyword>
<comment type="caution">
    <text evidence="3">The sequence shown here is derived from an EMBL/GenBank/DDBJ whole genome shotgun (WGS) entry which is preliminary data.</text>
</comment>
<evidence type="ECO:0000256" key="2">
    <source>
        <dbReference type="SAM" id="MobiDB-lite"/>
    </source>
</evidence>
<evidence type="ECO:0000256" key="1">
    <source>
        <dbReference type="SAM" id="Coils"/>
    </source>
</evidence>
<organism evidence="3 4">
    <name type="scientific">Oryza meyeriana var. granulata</name>
    <dbReference type="NCBI Taxonomy" id="110450"/>
    <lineage>
        <taxon>Eukaryota</taxon>
        <taxon>Viridiplantae</taxon>
        <taxon>Streptophyta</taxon>
        <taxon>Embryophyta</taxon>
        <taxon>Tracheophyta</taxon>
        <taxon>Spermatophyta</taxon>
        <taxon>Magnoliopsida</taxon>
        <taxon>Liliopsida</taxon>
        <taxon>Poales</taxon>
        <taxon>Poaceae</taxon>
        <taxon>BOP clade</taxon>
        <taxon>Oryzoideae</taxon>
        <taxon>Oryzeae</taxon>
        <taxon>Oryzinae</taxon>
        <taxon>Oryza</taxon>
        <taxon>Oryza meyeriana</taxon>
    </lineage>
</organism>
<dbReference type="AlphaFoldDB" id="A0A6G1F2H4"/>
<sequence length="402" mass="43503">MAMERNAGPTLPRLSASSAAASPSTVGALLAKASAAAAPARECPSPRSLLSRILHRGGGGGFGCRLRLPRYCSIGAAKEDADEYAAAKVEAEAATPKVVGNQAVVRESPRSSLGTCPWRSESLDLHVRHEERVIEWCCCAGKKAAEEVSPASLGLGASLVLLLSKSSAELKRMAELRAQMERLVLDVKGETRSINRPSASDDHADSTSVVVVKPPIAWAGGENGALSRGSRTSGGGNAAHHSAVAMDQMEAELEAELTRLQFATSNNDECATPRRDRQLETELKSDDDDDSTETHATTFADDDTLTDQCGDDEDEQDNDDEESDSAEEETGPPAQGGVSARELERRLHELLQSQHEERIAELETALERAKKKLQEKEREVFWWRNTAKLVTRHKDDSRLISR</sequence>
<feature type="coiled-coil region" evidence="1">
    <location>
        <begin position="352"/>
        <end position="379"/>
    </location>
</feature>
<dbReference type="Proteomes" id="UP000479710">
    <property type="component" value="Unassembled WGS sequence"/>
</dbReference>
<dbReference type="EMBL" id="SPHZ02000001">
    <property type="protein sequence ID" value="KAF0931091.1"/>
    <property type="molecule type" value="Genomic_DNA"/>
</dbReference>
<reference evidence="3 4" key="1">
    <citation type="submission" date="2019-11" db="EMBL/GenBank/DDBJ databases">
        <title>Whole genome sequence of Oryza granulata.</title>
        <authorList>
            <person name="Li W."/>
        </authorList>
    </citation>
    <scope>NUCLEOTIDE SEQUENCE [LARGE SCALE GENOMIC DNA]</scope>
    <source>
        <strain evidence="4">cv. Menghai</strain>
        <tissue evidence="3">Leaf</tissue>
    </source>
</reference>
<protein>
    <recommendedName>
        <fullName evidence="5">Protein POLAR LOCALIZATION DURING ASYMMETRIC DIVISION AND REDISTRIBUTION</fullName>
    </recommendedName>
</protein>
<gene>
    <name evidence="3" type="ORF">E2562_002453</name>
</gene>
<evidence type="ECO:0000313" key="3">
    <source>
        <dbReference type="EMBL" id="KAF0931090.1"/>
    </source>
</evidence>
<evidence type="ECO:0008006" key="5">
    <source>
        <dbReference type="Google" id="ProtNLM"/>
    </source>
</evidence>
<proteinExistence type="predicted"/>
<dbReference type="PANTHER" id="PTHR33476">
    <property type="entry name" value="EMB|CAB62613.1"/>
    <property type="match status" value="1"/>
</dbReference>
<keyword evidence="1" id="KW-0175">Coiled coil</keyword>
<feature type="region of interest" description="Disordered" evidence="2">
    <location>
        <begin position="220"/>
        <end position="242"/>
    </location>
</feature>
<dbReference type="InterPro" id="IPR040348">
    <property type="entry name" value="POLAR-like"/>
</dbReference>
<accession>A0A6G1F2H4</accession>
<feature type="compositionally biased region" description="Acidic residues" evidence="2">
    <location>
        <begin position="300"/>
        <end position="330"/>
    </location>
</feature>
<feature type="compositionally biased region" description="Basic and acidic residues" evidence="2">
    <location>
        <begin position="271"/>
        <end position="284"/>
    </location>
</feature>
<dbReference type="PANTHER" id="PTHR33476:SF33">
    <property type="entry name" value="OS02G0795200 PROTEIN"/>
    <property type="match status" value="1"/>
</dbReference>
<evidence type="ECO:0000313" key="4">
    <source>
        <dbReference type="Proteomes" id="UP000479710"/>
    </source>
</evidence>